<evidence type="ECO:0000259" key="6">
    <source>
        <dbReference type="PROSITE" id="PS50888"/>
    </source>
</evidence>
<name>A0AAV5I7H1_9ROSI</name>
<sequence length="358" mass="39797">MTGLSSQFQPFVEEARAIFVCNGCDCICQMGMDELNIIHGGLMNSVAELRTAQDIAATLQVAGPSLSSNSYNSCFSDLKTHNTTTFSGSSIETSFERPAKLIKTNSFNSTITIHHGIQKPSSPPCTSQILSFEKSGSLKPEADLEHLRYTSNPKYVTATDGLDYENTIYVPKGKKRSHSITKTPYQVQEHIMAERQRREKLNQRFIALSGIVPGLKKMDKASVLGEAIRYVKQLQERLKALEEQATKRTVESVVLVKKSSSCDDDNSDGHSNIMTLPEIEARVCGKDVLIRIHSEKQKGFLVKILSEIEKLHVSIVNSSVLPFGSTLDITVIAQKDSEFDMTVKDFVKELRKALLNFM</sequence>
<dbReference type="PROSITE" id="PS50888">
    <property type="entry name" value="BHLH"/>
    <property type="match status" value="1"/>
</dbReference>
<gene>
    <name evidence="7" type="ORF">SLEP1_g8391</name>
</gene>
<dbReference type="Pfam" id="PF00010">
    <property type="entry name" value="HLH"/>
    <property type="match status" value="1"/>
</dbReference>
<dbReference type="InterPro" id="IPR052610">
    <property type="entry name" value="bHLH_transcription_regulator"/>
</dbReference>
<evidence type="ECO:0000313" key="8">
    <source>
        <dbReference type="Proteomes" id="UP001054252"/>
    </source>
</evidence>
<evidence type="ECO:0000256" key="3">
    <source>
        <dbReference type="ARBA" id="ARBA00023163"/>
    </source>
</evidence>
<evidence type="ECO:0000256" key="2">
    <source>
        <dbReference type="ARBA" id="ARBA00023015"/>
    </source>
</evidence>
<keyword evidence="4" id="KW-0539">Nucleus</keyword>
<feature type="domain" description="BHLH" evidence="6">
    <location>
        <begin position="185"/>
        <end position="234"/>
    </location>
</feature>
<comment type="caution">
    <text evidence="7">The sequence shown here is derived from an EMBL/GenBank/DDBJ whole genome shotgun (WGS) entry which is preliminary data.</text>
</comment>
<dbReference type="InterPro" id="IPR011598">
    <property type="entry name" value="bHLH_dom"/>
</dbReference>
<accession>A0AAV5I7H1</accession>
<dbReference type="CDD" id="cd11452">
    <property type="entry name" value="bHLH_AtNAI1_like"/>
    <property type="match status" value="1"/>
</dbReference>
<dbReference type="Gene3D" id="4.10.280.10">
    <property type="entry name" value="Helix-loop-helix DNA-binding domain"/>
    <property type="match status" value="1"/>
</dbReference>
<evidence type="ECO:0000313" key="7">
    <source>
        <dbReference type="EMBL" id="GKU94970.1"/>
    </source>
</evidence>
<dbReference type="SMART" id="SM00353">
    <property type="entry name" value="HLH"/>
    <property type="match status" value="1"/>
</dbReference>
<comment type="subcellular location">
    <subcellularLocation>
        <location evidence="1">Nucleus</location>
    </subcellularLocation>
</comment>
<dbReference type="GO" id="GO:0046983">
    <property type="term" value="F:protein dimerization activity"/>
    <property type="evidence" value="ECO:0007669"/>
    <property type="project" value="InterPro"/>
</dbReference>
<keyword evidence="2" id="KW-0805">Transcription regulation</keyword>
<evidence type="ECO:0000256" key="1">
    <source>
        <dbReference type="ARBA" id="ARBA00004123"/>
    </source>
</evidence>
<evidence type="ECO:0000256" key="4">
    <source>
        <dbReference type="ARBA" id="ARBA00023242"/>
    </source>
</evidence>
<dbReference type="EMBL" id="BPVZ01000008">
    <property type="protein sequence ID" value="GKU94970.1"/>
    <property type="molecule type" value="Genomic_DNA"/>
</dbReference>
<proteinExistence type="predicted"/>
<feature type="coiled-coil region" evidence="5">
    <location>
        <begin position="224"/>
        <end position="251"/>
    </location>
</feature>
<dbReference type="AlphaFoldDB" id="A0AAV5I7H1"/>
<protein>
    <recommendedName>
        <fullName evidence="6">BHLH domain-containing protein</fullName>
    </recommendedName>
</protein>
<reference evidence="7 8" key="1">
    <citation type="journal article" date="2021" name="Commun. Biol.">
        <title>The genome of Shorea leprosula (Dipterocarpaceae) highlights the ecological relevance of drought in aseasonal tropical rainforests.</title>
        <authorList>
            <person name="Ng K.K.S."/>
            <person name="Kobayashi M.J."/>
            <person name="Fawcett J.A."/>
            <person name="Hatakeyama M."/>
            <person name="Paape T."/>
            <person name="Ng C.H."/>
            <person name="Ang C.C."/>
            <person name="Tnah L.H."/>
            <person name="Lee C.T."/>
            <person name="Nishiyama T."/>
            <person name="Sese J."/>
            <person name="O'Brien M.J."/>
            <person name="Copetti D."/>
            <person name="Mohd Noor M.I."/>
            <person name="Ong R.C."/>
            <person name="Putra M."/>
            <person name="Sireger I.Z."/>
            <person name="Indrioko S."/>
            <person name="Kosugi Y."/>
            <person name="Izuno A."/>
            <person name="Isagi Y."/>
            <person name="Lee S.L."/>
            <person name="Shimizu K.K."/>
        </authorList>
    </citation>
    <scope>NUCLEOTIDE SEQUENCE [LARGE SCALE GENOMIC DNA]</scope>
    <source>
        <strain evidence="7">214</strain>
    </source>
</reference>
<dbReference type="SUPFAM" id="SSF47459">
    <property type="entry name" value="HLH, helix-loop-helix DNA-binding domain"/>
    <property type="match status" value="1"/>
</dbReference>
<dbReference type="GO" id="GO:0005634">
    <property type="term" value="C:nucleus"/>
    <property type="evidence" value="ECO:0007669"/>
    <property type="project" value="UniProtKB-SubCell"/>
</dbReference>
<evidence type="ECO:0000256" key="5">
    <source>
        <dbReference type="SAM" id="Coils"/>
    </source>
</evidence>
<keyword evidence="3" id="KW-0804">Transcription</keyword>
<dbReference type="PANTHER" id="PTHR45959">
    <property type="entry name" value="BHLH TRANSCRIPTION FACTOR"/>
    <property type="match status" value="1"/>
</dbReference>
<dbReference type="PANTHER" id="PTHR45959:SF2">
    <property type="entry name" value="BHLH TRANSCRIPTION FACTOR"/>
    <property type="match status" value="1"/>
</dbReference>
<keyword evidence="5" id="KW-0175">Coiled coil</keyword>
<dbReference type="Proteomes" id="UP001054252">
    <property type="component" value="Unassembled WGS sequence"/>
</dbReference>
<organism evidence="7 8">
    <name type="scientific">Rubroshorea leprosula</name>
    <dbReference type="NCBI Taxonomy" id="152421"/>
    <lineage>
        <taxon>Eukaryota</taxon>
        <taxon>Viridiplantae</taxon>
        <taxon>Streptophyta</taxon>
        <taxon>Embryophyta</taxon>
        <taxon>Tracheophyta</taxon>
        <taxon>Spermatophyta</taxon>
        <taxon>Magnoliopsida</taxon>
        <taxon>eudicotyledons</taxon>
        <taxon>Gunneridae</taxon>
        <taxon>Pentapetalae</taxon>
        <taxon>rosids</taxon>
        <taxon>malvids</taxon>
        <taxon>Malvales</taxon>
        <taxon>Dipterocarpaceae</taxon>
        <taxon>Rubroshorea</taxon>
    </lineage>
</organism>
<keyword evidence="8" id="KW-1185">Reference proteome</keyword>
<dbReference type="InterPro" id="IPR036638">
    <property type="entry name" value="HLH_DNA-bd_sf"/>
</dbReference>